<keyword evidence="5" id="KW-0269">Exonuclease</keyword>
<dbReference type="InterPro" id="IPR038763">
    <property type="entry name" value="DHH_sf"/>
</dbReference>
<dbReference type="GO" id="GO:0003676">
    <property type="term" value="F:nucleic acid binding"/>
    <property type="evidence" value="ECO:0007669"/>
    <property type="project" value="InterPro"/>
</dbReference>
<evidence type="ECO:0000259" key="6">
    <source>
        <dbReference type="Pfam" id="PF01368"/>
    </source>
</evidence>
<keyword evidence="4" id="KW-0378">Hydrolase</keyword>
<dbReference type="AlphaFoldDB" id="A0A415G9I0"/>
<comment type="caution">
    <text evidence="9">The sequence shown here is derived from an EMBL/GenBank/DDBJ whole genome shotgun (WGS) entry which is preliminary data.</text>
</comment>
<evidence type="ECO:0000256" key="3">
    <source>
        <dbReference type="ARBA" id="ARBA00022722"/>
    </source>
</evidence>
<dbReference type="InterPro" id="IPR001667">
    <property type="entry name" value="DDH_dom"/>
</dbReference>
<evidence type="ECO:0000256" key="5">
    <source>
        <dbReference type="ARBA" id="ARBA00022839"/>
    </source>
</evidence>
<sequence length="570" mass="64244">MWEKNKDFKSITDVVQYHTGMLSEEFLNPPKDPHIKNLRDAVILTQTFLKKGLHVAIIADYDVDGILAAINLYEGLKEYIKQAGLTNKLIVRFPKRFSEGYGLSSRIIDEIPCGYFIITVDNGIAALEQIAQAKRKGIPVIVTDHHLCSDTSLPSADIIVDPNAIGGSEFAGYCGAAIAYRFAKTLIPKNKKLLEQLLALTAIATITDVMPLYGDNRNIVKRGLKLLNQRKVPYGMNVLLNLLRIEYIQEDDIGFKIGPVLNAAGRLEDNGAEKVFNLLKMKEPNNPMLESDQEAYTAALELIELNKKRQNIVKESMDKIQEDYPDDVLANERCIVLYDSSFNEGIIGILAGKLTEKYDVPAFVFTDPIYPKKIGLYKGSGRSARNIHLKNLLDKNKDLLNGYGGHAGAAGLSIDKTKLSQFSQQVNLQLSDIVLSDHRCLRYDLEISASEIPYYMDELQKFAPYGEGNPNPVFLIHDFYLSPRNGHFFQRIGQNAEHIKLYGNNMDAIGFDMAERFINNEVPKQIDIIGTLSFNYFNNRKKIQIEIFDYLSIKKEKTPFMESLESLLTL</sequence>
<accession>A0A415G9I0</accession>
<dbReference type="GO" id="GO:0004527">
    <property type="term" value="F:exonuclease activity"/>
    <property type="evidence" value="ECO:0007669"/>
    <property type="project" value="UniProtKB-KW"/>
</dbReference>
<evidence type="ECO:0000313" key="10">
    <source>
        <dbReference type="Proteomes" id="UP000283497"/>
    </source>
</evidence>
<dbReference type="PANTHER" id="PTHR30255:SF2">
    <property type="entry name" value="SINGLE-STRANDED-DNA-SPECIFIC EXONUCLEASE RECJ"/>
    <property type="match status" value="1"/>
</dbReference>
<evidence type="ECO:0000259" key="7">
    <source>
        <dbReference type="Pfam" id="PF02272"/>
    </source>
</evidence>
<evidence type="ECO:0000256" key="1">
    <source>
        <dbReference type="ARBA" id="ARBA00005915"/>
    </source>
</evidence>
<dbReference type="Gene3D" id="3.10.310.30">
    <property type="match status" value="1"/>
</dbReference>
<feature type="domain" description="RecJ OB" evidence="8">
    <location>
        <begin position="443"/>
        <end position="547"/>
    </location>
</feature>
<dbReference type="Pfam" id="PF01368">
    <property type="entry name" value="DHH"/>
    <property type="match status" value="1"/>
</dbReference>
<dbReference type="Pfam" id="PF02272">
    <property type="entry name" value="DHHA1"/>
    <property type="match status" value="1"/>
</dbReference>
<name>A0A415G9I0_9FIRM</name>
<organism evidence="9 10">
    <name type="scientific">Anaerobutyricum hallii</name>
    <dbReference type="NCBI Taxonomy" id="39488"/>
    <lineage>
        <taxon>Bacteria</taxon>
        <taxon>Bacillati</taxon>
        <taxon>Bacillota</taxon>
        <taxon>Clostridia</taxon>
        <taxon>Lachnospirales</taxon>
        <taxon>Lachnospiraceae</taxon>
        <taxon>Anaerobutyricum</taxon>
    </lineage>
</organism>
<dbReference type="InterPro" id="IPR051673">
    <property type="entry name" value="SSDNA_exonuclease_RecJ"/>
</dbReference>
<dbReference type="Proteomes" id="UP000283497">
    <property type="component" value="Unassembled WGS sequence"/>
</dbReference>
<evidence type="ECO:0000313" key="9">
    <source>
        <dbReference type="EMBL" id="RHK40663.1"/>
    </source>
</evidence>
<comment type="similarity">
    <text evidence="1">Belongs to the RecJ family.</text>
</comment>
<protein>
    <recommendedName>
        <fullName evidence="2">Single-stranded-DNA-specific exonuclease RecJ</fullName>
    </recommendedName>
</protein>
<dbReference type="EMBL" id="QRNJ01000010">
    <property type="protein sequence ID" value="RHK40663.1"/>
    <property type="molecule type" value="Genomic_DNA"/>
</dbReference>
<evidence type="ECO:0000256" key="4">
    <source>
        <dbReference type="ARBA" id="ARBA00022801"/>
    </source>
</evidence>
<dbReference type="RefSeq" id="WP_118314172.1">
    <property type="nucleotide sequence ID" value="NZ_QRNJ01000010.1"/>
</dbReference>
<dbReference type="SUPFAM" id="SSF64182">
    <property type="entry name" value="DHH phosphoesterases"/>
    <property type="match status" value="1"/>
</dbReference>
<feature type="domain" description="DHHA1" evidence="7">
    <location>
        <begin position="332"/>
        <end position="430"/>
    </location>
</feature>
<evidence type="ECO:0000256" key="2">
    <source>
        <dbReference type="ARBA" id="ARBA00019841"/>
    </source>
</evidence>
<dbReference type="InterPro" id="IPR003156">
    <property type="entry name" value="DHHA1_dom"/>
</dbReference>
<dbReference type="PANTHER" id="PTHR30255">
    <property type="entry name" value="SINGLE-STRANDED-DNA-SPECIFIC EXONUCLEASE RECJ"/>
    <property type="match status" value="1"/>
</dbReference>
<dbReference type="InterPro" id="IPR041122">
    <property type="entry name" value="RecJ_OB"/>
</dbReference>
<keyword evidence="3" id="KW-0540">Nuclease</keyword>
<dbReference type="Pfam" id="PF17768">
    <property type="entry name" value="RecJ_OB"/>
    <property type="match status" value="1"/>
</dbReference>
<reference evidence="9 10" key="1">
    <citation type="submission" date="2018-08" db="EMBL/GenBank/DDBJ databases">
        <title>A genome reference for cultivated species of the human gut microbiota.</title>
        <authorList>
            <person name="Zou Y."/>
            <person name="Xue W."/>
            <person name="Luo G."/>
        </authorList>
    </citation>
    <scope>NUCLEOTIDE SEQUENCE [LARGE SCALE GENOMIC DNA]</scope>
    <source>
        <strain evidence="9 10">AF45-14BH</strain>
    </source>
</reference>
<feature type="domain" description="DDH" evidence="6">
    <location>
        <begin position="55"/>
        <end position="205"/>
    </location>
</feature>
<evidence type="ECO:0000259" key="8">
    <source>
        <dbReference type="Pfam" id="PF17768"/>
    </source>
</evidence>
<gene>
    <name evidence="9" type="ORF">DW068_04145</name>
</gene>
<dbReference type="Gene3D" id="3.90.1640.30">
    <property type="match status" value="1"/>
</dbReference>
<proteinExistence type="inferred from homology"/>